<reference evidence="9" key="1">
    <citation type="submission" date="2019-08" db="EMBL/GenBank/DDBJ databases">
        <title>The genome of the North American firefly Photinus pyralis.</title>
        <authorList>
            <consortium name="Photinus pyralis genome working group"/>
            <person name="Fallon T.R."/>
            <person name="Sander Lower S.E."/>
            <person name="Weng J.-K."/>
        </authorList>
    </citation>
    <scope>NUCLEOTIDE SEQUENCE</scope>
    <source>
        <strain evidence="9">TRF0915ILg1</strain>
        <tissue evidence="9">Whole body</tissue>
    </source>
</reference>
<proteinExistence type="inferred from homology"/>
<dbReference type="AlphaFoldDB" id="A0A8K0CW28"/>
<dbReference type="GO" id="GO:0003988">
    <property type="term" value="F:acetyl-CoA C-acyltransferase activity"/>
    <property type="evidence" value="ECO:0007669"/>
    <property type="project" value="UniProtKB-ARBA"/>
</dbReference>
<feature type="domain" description="Thiolase N-terminal" evidence="7">
    <location>
        <begin position="6"/>
        <end position="264"/>
    </location>
</feature>
<dbReference type="InterPro" id="IPR020613">
    <property type="entry name" value="Thiolase_CS"/>
</dbReference>
<dbReference type="PANTHER" id="PTHR18919">
    <property type="entry name" value="ACETYL-COA C-ACYLTRANSFERASE"/>
    <property type="match status" value="1"/>
</dbReference>
<organism evidence="9 10">
    <name type="scientific">Ignelater luminosus</name>
    <name type="common">Cucubano</name>
    <name type="synonym">Pyrophorus luminosus</name>
    <dbReference type="NCBI Taxonomy" id="2038154"/>
    <lineage>
        <taxon>Eukaryota</taxon>
        <taxon>Metazoa</taxon>
        <taxon>Ecdysozoa</taxon>
        <taxon>Arthropoda</taxon>
        <taxon>Hexapoda</taxon>
        <taxon>Insecta</taxon>
        <taxon>Pterygota</taxon>
        <taxon>Neoptera</taxon>
        <taxon>Endopterygota</taxon>
        <taxon>Coleoptera</taxon>
        <taxon>Polyphaga</taxon>
        <taxon>Elateriformia</taxon>
        <taxon>Elateroidea</taxon>
        <taxon>Elateridae</taxon>
        <taxon>Agrypninae</taxon>
        <taxon>Pyrophorini</taxon>
        <taxon>Ignelater</taxon>
    </lineage>
</organism>
<evidence type="ECO:0000259" key="8">
    <source>
        <dbReference type="Pfam" id="PF02803"/>
    </source>
</evidence>
<feature type="domain" description="Thiolase C-terminal" evidence="8">
    <location>
        <begin position="274"/>
        <end position="394"/>
    </location>
</feature>
<keyword evidence="4 6" id="KW-0012">Acyltransferase</keyword>
<feature type="active site" description="Acyl-thioester intermediate" evidence="5">
    <location>
        <position position="90"/>
    </location>
</feature>
<evidence type="ECO:0000256" key="2">
    <source>
        <dbReference type="ARBA" id="ARBA00010982"/>
    </source>
</evidence>
<dbReference type="EMBL" id="VTPC01006793">
    <property type="protein sequence ID" value="KAF2894654.1"/>
    <property type="molecule type" value="Genomic_DNA"/>
</dbReference>
<keyword evidence="10" id="KW-1185">Reference proteome</keyword>
<comment type="similarity">
    <text evidence="2 6">Belongs to the thiolase-like superfamily. Thiolase family.</text>
</comment>
<dbReference type="Proteomes" id="UP000801492">
    <property type="component" value="Unassembled WGS sequence"/>
</dbReference>
<evidence type="ECO:0000256" key="6">
    <source>
        <dbReference type="RuleBase" id="RU003557"/>
    </source>
</evidence>
<gene>
    <name evidence="9" type="ORF">ILUMI_11515</name>
</gene>
<dbReference type="PIRSF" id="PIRSF000429">
    <property type="entry name" value="Ac-CoA_Ac_transf"/>
    <property type="match status" value="1"/>
</dbReference>
<dbReference type="InterPro" id="IPR016039">
    <property type="entry name" value="Thiolase-like"/>
</dbReference>
<dbReference type="InterPro" id="IPR020615">
    <property type="entry name" value="Thiolase_acyl_enz_int_AS"/>
</dbReference>
<comment type="caution">
    <text evidence="9">The sequence shown here is derived from an EMBL/GenBank/DDBJ whole genome shotgun (WGS) entry which is preliminary data.</text>
</comment>
<accession>A0A8K0CW28</accession>
<evidence type="ECO:0000313" key="10">
    <source>
        <dbReference type="Proteomes" id="UP000801492"/>
    </source>
</evidence>
<evidence type="ECO:0000256" key="5">
    <source>
        <dbReference type="PIRSR" id="PIRSR000429-1"/>
    </source>
</evidence>
<name>A0A8K0CW28_IGNLU</name>
<dbReference type="InterPro" id="IPR020610">
    <property type="entry name" value="Thiolase_AS"/>
</dbReference>
<dbReference type="CDD" id="cd00751">
    <property type="entry name" value="thiolase"/>
    <property type="match status" value="1"/>
</dbReference>
<evidence type="ECO:0000259" key="7">
    <source>
        <dbReference type="Pfam" id="PF00108"/>
    </source>
</evidence>
<dbReference type="OrthoDB" id="5404651at2759"/>
<dbReference type="PROSITE" id="PS00099">
    <property type="entry name" value="THIOLASE_3"/>
    <property type="match status" value="1"/>
</dbReference>
<evidence type="ECO:0000256" key="4">
    <source>
        <dbReference type="ARBA" id="ARBA00023315"/>
    </source>
</evidence>
<dbReference type="InterPro" id="IPR020616">
    <property type="entry name" value="Thiolase_N"/>
</dbReference>
<dbReference type="PROSITE" id="PS00098">
    <property type="entry name" value="THIOLASE_1"/>
    <property type="match status" value="1"/>
</dbReference>
<protein>
    <recommendedName>
        <fullName evidence="11">Acetyl-CoA acetyltransferase, cytosolic</fullName>
    </recommendedName>
</protein>
<dbReference type="Gene3D" id="3.40.47.10">
    <property type="match status" value="2"/>
</dbReference>
<feature type="active site" description="Proton acceptor" evidence="5">
    <location>
        <position position="381"/>
    </location>
</feature>
<keyword evidence="3 6" id="KW-0808">Transferase</keyword>
<comment type="pathway">
    <text evidence="1">Lipid metabolism.</text>
</comment>
<evidence type="ECO:0008006" key="11">
    <source>
        <dbReference type="Google" id="ProtNLM"/>
    </source>
</evidence>
<dbReference type="InterPro" id="IPR020617">
    <property type="entry name" value="Thiolase_C"/>
</dbReference>
<evidence type="ECO:0000313" key="9">
    <source>
        <dbReference type="EMBL" id="KAF2894654.1"/>
    </source>
</evidence>
<dbReference type="Pfam" id="PF00108">
    <property type="entry name" value="Thiolase_N"/>
    <property type="match status" value="1"/>
</dbReference>
<evidence type="ECO:0000256" key="3">
    <source>
        <dbReference type="ARBA" id="ARBA00022679"/>
    </source>
</evidence>
<dbReference type="FunFam" id="3.40.47.10:FF:000010">
    <property type="entry name" value="Acetyl-CoA acetyltransferase (Thiolase)"/>
    <property type="match status" value="1"/>
</dbReference>
<evidence type="ECO:0000256" key="1">
    <source>
        <dbReference type="ARBA" id="ARBA00005189"/>
    </source>
</evidence>
<dbReference type="NCBIfam" id="TIGR01930">
    <property type="entry name" value="AcCoA-C-Actrans"/>
    <property type="match status" value="1"/>
</dbReference>
<dbReference type="PANTHER" id="PTHR18919:SF107">
    <property type="entry name" value="ACETYL-COA ACETYLTRANSFERASE, CYTOSOLIC"/>
    <property type="match status" value="1"/>
</dbReference>
<sequence length="396" mass="41992">MGKDDVYIVSACRTAIGSFNGQYSRIPATVLGTTVIKDCLERAKITPNDVSEVIMGHVLTAGQGQNPARQSSLGAGIPIEVPAYTVNILCGSGLKTVYLGYQAIRNGDASIVVCGGQENMTLAQHSALLRSGVKLGGLELKDTLMVDGLTDVFTNLVMGQTAEHLARKYNVSREEQDRYACNSQAKAAKALAENYFANELVPVVEPKKGTIYLKDEFVKSDITFEKLSQLPTAFEKDPKKNPTVTAGNSSGINDGAAAVIVCSEAQMQAKNLVPLAKIVAFAQSGLEPIEMGLGPVNSVKEVLKKANWNKDEVDLYEINEAFASQSLIVLQQLGLDQSKVNVTGGAIALGHPLGASGARVLVTLIYNLQRLGLQKGIASLCIGGGMGIAIAIERVK</sequence>
<dbReference type="SUPFAM" id="SSF53901">
    <property type="entry name" value="Thiolase-like"/>
    <property type="match status" value="2"/>
</dbReference>
<dbReference type="PROSITE" id="PS00737">
    <property type="entry name" value="THIOLASE_2"/>
    <property type="match status" value="1"/>
</dbReference>
<feature type="active site" description="Proton acceptor" evidence="5">
    <location>
        <position position="351"/>
    </location>
</feature>
<dbReference type="Pfam" id="PF02803">
    <property type="entry name" value="Thiolase_C"/>
    <property type="match status" value="1"/>
</dbReference>
<dbReference type="InterPro" id="IPR002155">
    <property type="entry name" value="Thiolase"/>
</dbReference>